<evidence type="ECO:0000313" key="1">
    <source>
        <dbReference type="EMBL" id="SJL10436.1"/>
    </source>
</evidence>
<protein>
    <submittedName>
        <fullName evidence="1">Uncharacterized protein</fullName>
    </submittedName>
</protein>
<keyword evidence="2" id="KW-1185">Reference proteome</keyword>
<organism evidence="1 2">
    <name type="scientific">Armillaria ostoyae</name>
    <name type="common">Armillaria root rot fungus</name>
    <dbReference type="NCBI Taxonomy" id="47428"/>
    <lineage>
        <taxon>Eukaryota</taxon>
        <taxon>Fungi</taxon>
        <taxon>Dikarya</taxon>
        <taxon>Basidiomycota</taxon>
        <taxon>Agaricomycotina</taxon>
        <taxon>Agaricomycetes</taxon>
        <taxon>Agaricomycetidae</taxon>
        <taxon>Agaricales</taxon>
        <taxon>Marasmiineae</taxon>
        <taxon>Physalacriaceae</taxon>
        <taxon>Armillaria</taxon>
    </lineage>
</organism>
<dbReference type="Proteomes" id="UP000219338">
    <property type="component" value="Unassembled WGS sequence"/>
</dbReference>
<evidence type="ECO:0000313" key="2">
    <source>
        <dbReference type="Proteomes" id="UP000219338"/>
    </source>
</evidence>
<dbReference type="EMBL" id="FUEG01000012">
    <property type="protein sequence ID" value="SJL10436.1"/>
    <property type="molecule type" value="Genomic_DNA"/>
</dbReference>
<reference evidence="2" key="1">
    <citation type="journal article" date="2017" name="Nat. Ecol. Evol.">
        <title>Genome expansion and lineage-specific genetic innovations in the forest pathogenic fungi Armillaria.</title>
        <authorList>
            <person name="Sipos G."/>
            <person name="Prasanna A.N."/>
            <person name="Walter M.C."/>
            <person name="O'Connor E."/>
            <person name="Balint B."/>
            <person name="Krizsan K."/>
            <person name="Kiss B."/>
            <person name="Hess J."/>
            <person name="Varga T."/>
            <person name="Slot J."/>
            <person name="Riley R."/>
            <person name="Boka B."/>
            <person name="Rigling D."/>
            <person name="Barry K."/>
            <person name="Lee J."/>
            <person name="Mihaltcheva S."/>
            <person name="LaButti K."/>
            <person name="Lipzen A."/>
            <person name="Waldron R."/>
            <person name="Moloney N.M."/>
            <person name="Sperisen C."/>
            <person name="Kredics L."/>
            <person name="Vagvoelgyi C."/>
            <person name="Patrignani A."/>
            <person name="Fitzpatrick D."/>
            <person name="Nagy I."/>
            <person name="Doyle S."/>
            <person name="Anderson J.B."/>
            <person name="Grigoriev I.V."/>
            <person name="Gueldener U."/>
            <person name="Muensterkoetter M."/>
            <person name="Nagy L.G."/>
        </authorList>
    </citation>
    <scope>NUCLEOTIDE SEQUENCE [LARGE SCALE GENOMIC DNA]</scope>
    <source>
        <strain evidence="2">C18/9</strain>
    </source>
</reference>
<name>A0A284RNT1_ARMOS</name>
<accession>A0A284RNT1</accession>
<dbReference type="AlphaFoldDB" id="A0A284RNT1"/>
<sequence length="131" mass="14562">MERVMNTEVPITVGELLSLSKLRDDVKSKLTLKRIAFGKKGKSGKQQFGYFIEEEPEEDEEEKEGEEAEQVFPFGGVEVEDVEGLPGGAIHILKLPFVGSFMVSTETRNGVPAGSLVWQDPFLQYVNEAVE</sequence>
<proteinExistence type="predicted"/>
<gene>
    <name evidence="1" type="ORF">ARMOST_13822</name>
</gene>